<evidence type="ECO:0000313" key="1">
    <source>
        <dbReference type="EMBL" id="KLT89310.1"/>
    </source>
</evidence>
<dbReference type="Proteomes" id="UP000036122">
    <property type="component" value="Unassembled WGS sequence"/>
</dbReference>
<gene>
    <name evidence="1" type="ORF">T630_3592</name>
</gene>
<sequence>MVRVIKMKKRFIAGAKCPKCEAIDRIVMLTTTEDEWIECIECGYSENRPTHIDEPETPAIPDEIGVIQFKPRRSD</sequence>
<dbReference type="AlphaFoldDB" id="A0A0J1A4T5"/>
<dbReference type="Pfam" id="PF09526">
    <property type="entry name" value="DUF2387"/>
    <property type="match status" value="1"/>
</dbReference>
<reference evidence="1 2" key="1">
    <citation type="submission" date="2014-07" db="EMBL/GenBank/DDBJ databases">
        <authorList>
            <person name="Harkins D.M."/>
            <person name="Lesho E."/>
            <person name="Waterman P.E."/>
            <person name="Chan A."/>
            <person name="Fouts D.E."/>
        </authorList>
    </citation>
    <scope>NUCLEOTIDE SEQUENCE [LARGE SCALE GENOMIC DNA]</scope>
    <source>
        <strain evidence="1 2">MRSN 3527</strain>
    </source>
</reference>
<comment type="caution">
    <text evidence="1">The sequence shown here is derived from an EMBL/GenBank/DDBJ whole genome shotgun (WGS) entry which is preliminary data.</text>
</comment>
<name>A0A0J1A4T5_ACIBA</name>
<dbReference type="NCBIfam" id="TIGR02443">
    <property type="entry name" value="YheV family putative zinc ribbon protein"/>
    <property type="match status" value="1"/>
</dbReference>
<accession>A0A0J1A4T5</accession>
<protein>
    <recommendedName>
        <fullName evidence="3">Metal-binding protein</fullName>
    </recommendedName>
</protein>
<dbReference type="InterPro" id="IPR012658">
    <property type="entry name" value="YheV"/>
</dbReference>
<proteinExistence type="predicted"/>
<dbReference type="PATRIC" id="fig|1409923.3.peg.4039"/>
<dbReference type="EMBL" id="JPHZ01000012">
    <property type="protein sequence ID" value="KLT89310.1"/>
    <property type="molecule type" value="Genomic_DNA"/>
</dbReference>
<evidence type="ECO:0008006" key="3">
    <source>
        <dbReference type="Google" id="ProtNLM"/>
    </source>
</evidence>
<evidence type="ECO:0000313" key="2">
    <source>
        <dbReference type="Proteomes" id="UP000036122"/>
    </source>
</evidence>
<organism evidence="1 2">
    <name type="scientific">Acinetobacter baumannii MRSN 3527</name>
    <dbReference type="NCBI Taxonomy" id="1409923"/>
    <lineage>
        <taxon>Bacteria</taxon>
        <taxon>Pseudomonadati</taxon>
        <taxon>Pseudomonadota</taxon>
        <taxon>Gammaproteobacteria</taxon>
        <taxon>Moraxellales</taxon>
        <taxon>Moraxellaceae</taxon>
        <taxon>Acinetobacter</taxon>
        <taxon>Acinetobacter calcoaceticus/baumannii complex</taxon>
    </lineage>
</organism>